<evidence type="ECO:0000313" key="3">
    <source>
        <dbReference type="Proteomes" id="UP000239757"/>
    </source>
</evidence>
<sequence length="80" mass="8516">MEHKSLLFAELAGVEATKDPIPLGEEDGAQEPCMLVLISSDPSDHEVDSESDLNVDEVSDNIDDEGVNDDGNVNAFSIGN</sequence>
<accession>A0A2P5XA74</accession>
<dbReference type="EMBL" id="KZ665335">
    <property type="protein sequence ID" value="PPS00239.1"/>
    <property type="molecule type" value="Genomic_DNA"/>
</dbReference>
<protein>
    <submittedName>
        <fullName evidence="2">Uncharacterized protein</fullName>
    </submittedName>
</protein>
<gene>
    <name evidence="2" type="ORF">GOBAR_AA20426</name>
</gene>
<evidence type="ECO:0000256" key="1">
    <source>
        <dbReference type="SAM" id="MobiDB-lite"/>
    </source>
</evidence>
<feature type="compositionally biased region" description="Acidic residues" evidence="1">
    <location>
        <begin position="59"/>
        <end position="68"/>
    </location>
</feature>
<feature type="region of interest" description="Disordered" evidence="1">
    <location>
        <begin position="59"/>
        <end position="80"/>
    </location>
</feature>
<dbReference type="AlphaFoldDB" id="A0A2P5XA74"/>
<evidence type="ECO:0000313" key="2">
    <source>
        <dbReference type="EMBL" id="PPS00239.1"/>
    </source>
</evidence>
<proteinExistence type="predicted"/>
<name>A0A2P5XA74_GOSBA</name>
<dbReference type="Proteomes" id="UP000239757">
    <property type="component" value="Unassembled WGS sequence"/>
</dbReference>
<organism evidence="2 3">
    <name type="scientific">Gossypium barbadense</name>
    <name type="common">Sea Island cotton</name>
    <name type="synonym">Hibiscus barbadensis</name>
    <dbReference type="NCBI Taxonomy" id="3634"/>
    <lineage>
        <taxon>Eukaryota</taxon>
        <taxon>Viridiplantae</taxon>
        <taxon>Streptophyta</taxon>
        <taxon>Embryophyta</taxon>
        <taxon>Tracheophyta</taxon>
        <taxon>Spermatophyta</taxon>
        <taxon>Magnoliopsida</taxon>
        <taxon>eudicotyledons</taxon>
        <taxon>Gunneridae</taxon>
        <taxon>Pentapetalae</taxon>
        <taxon>rosids</taxon>
        <taxon>malvids</taxon>
        <taxon>Malvales</taxon>
        <taxon>Malvaceae</taxon>
        <taxon>Malvoideae</taxon>
        <taxon>Gossypium</taxon>
    </lineage>
</organism>
<reference evidence="2 3" key="1">
    <citation type="submission" date="2015-01" db="EMBL/GenBank/DDBJ databases">
        <title>Genome of allotetraploid Gossypium barbadense reveals genomic plasticity and fiber elongation in cotton evolution.</title>
        <authorList>
            <person name="Chen X."/>
            <person name="Liu X."/>
            <person name="Zhao B."/>
            <person name="Zheng H."/>
            <person name="Hu Y."/>
            <person name="Lu G."/>
            <person name="Yang C."/>
            <person name="Chen J."/>
            <person name="Shan C."/>
            <person name="Zhang L."/>
            <person name="Zhou Y."/>
            <person name="Wang L."/>
            <person name="Guo W."/>
            <person name="Bai Y."/>
            <person name="Ruan J."/>
            <person name="Shangguan X."/>
            <person name="Mao Y."/>
            <person name="Jiang J."/>
            <person name="Zhu Y."/>
            <person name="Lei J."/>
            <person name="Kang H."/>
            <person name="Chen S."/>
            <person name="He X."/>
            <person name="Wang R."/>
            <person name="Wang Y."/>
            <person name="Chen J."/>
            <person name="Wang L."/>
            <person name="Yu S."/>
            <person name="Wang B."/>
            <person name="Wei J."/>
            <person name="Song S."/>
            <person name="Lu X."/>
            <person name="Gao Z."/>
            <person name="Gu W."/>
            <person name="Deng X."/>
            <person name="Ma D."/>
            <person name="Wang S."/>
            <person name="Liang W."/>
            <person name="Fang L."/>
            <person name="Cai C."/>
            <person name="Zhu X."/>
            <person name="Zhou B."/>
            <person name="Zhang Y."/>
            <person name="Chen Z."/>
            <person name="Xu S."/>
            <person name="Zhu R."/>
            <person name="Wang S."/>
            <person name="Zhang T."/>
            <person name="Zhao G."/>
        </authorList>
    </citation>
    <scope>NUCLEOTIDE SEQUENCE [LARGE SCALE GENOMIC DNA]</scope>
    <source>
        <strain evidence="3">cv. Xinhai21</strain>
        <tissue evidence="2">Leaf</tissue>
    </source>
</reference>